<dbReference type="InterPro" id="IPR000086">
    <property type="entry name" value="NUDIX_hydrolase_dom"/>
</dbReference>
<dbReference type="AlphaFoldDB" id="B8HHL6"/>
<keyword evidence="4" id="KW-1185">Reference proteome</keyword>
<geneLocation type="plasmid" evidence="3 4">
    <name>pACHL01</name>
</geneLocation>
<proteinExistence type="predicted"/>
<dbReference type="EMBL" id="CP001342">
    <property type="protein sequence ID" value="ACL41913.1"/>
    <property type="molecule type" value="Genomic_DNA"/>
</dbReference>
<feature type="compositionally biased region" description="Low complexity" evidence="1">
    <location>
        <begin position="1"/>
        <end position="14"/>
    </location>
</feature>
<dbReference type="OrthoDB" id="177518at2"/>
<accession>B8HHL6</accession>
<dbReference type="KEGG" id="ach:Achl_3962"/>
<protein>
    <submittedName>
        <fullName evidence="3">NUDIX hydrolase</fullName>
    </submittedName>
</protein>
<organism evidence="3 4">
    <name type="scientific">Pseudarthrobacter chlorophenolicus (strain ATCC 700700 / DSM 12829 / CIP 107037 / JCM 12360 / KCTC 9906 / NCIMB 13794 / A6)</name>
    <name type="common">Arthrobacter chlorophenolicus</name>
    <dbReference type="NCBI Taxonomy" id="452863"/>
    <lineage>
        <taxon>Bacteria</taxon>
        <taxon>Bacillati</taxon>
        <taxon>Actinomycetota</taxon>
        <taxon>Actinomycetes</taxon>
        <taxon>Micrococcales</taxon>
        <taxon>Micrococcaceae</taxon>
        <taxon>Pseudarthrobacter</taxon>
    </lineage>
</organism>
<keyword evidence="3" id="KW-0614">Plasmid</keyword>
<dbReference type="RefSeq" id="WP_012622930.1">
    <property type="nucleotide sequence ID" value="NC_011879.1"/>
</dbReference>
<dbReference type="Gene3D" id="3.90.79.10">
    <property type="entry name" value="Nucleoside Triphosphate Pyrophosphohydrolase"/>
    <property type="match status" value="1"/>
</dbReference>
<keyword evidence="3" id="KW-0378">Hydrolase</keyword>
<evidence type="ECO:0000313" key="3">
    <source>
        <dbReference type="EMBL" id="ACL41913.1"/>
    </source>
</evidence>
<dbReference type="PROSITE" id="PS51462">
    <property type="entry name" value="NUDIX"/>
    <property type="match status" value="1"/>
</dbReference>
<dbReference type="InterPro" id="IPR015797">
    <property type="entry name" value="NUDIX_hydrolase-like_dom_sf"/>
</dbReference>
<gene>
    <name evidence="3" type="ordered locus">Achl_3962</name>
</gene>
<dbReference type="CDD" id="cd03424">
    <property type="entry name" value="NUDIX_ADPRase_Nudt5_UGPPase_Nudt14"/>
    <property type="match status" value="1"/>
</dbReference>
<feature type="region of interest" description="Disordered" evidence="1">
    <location>
        <begin position="1"/>
        <end position="20"/>
    </location>
</feature>
<reference evidence="3" key="1">
    <citation type="submission" date="2009-01" db="EMBL/GenBank/DDBJ databases">
        <title>Complete sequence of plasmid1 of Arthrobacter chlorophenolicus A6.</title>
        <authorList>
            <consortium name="US DOE Joint Genome Institute"/>
            <person name="Lucas S."/>
            <person name="Copeland A."/>
            <person name="Lapidus A."/>
            <person name="Glavina del Rio T."/>
            <person name="Tice H."/>
            <person name="Bruce D."/>
            <person name="Goodwin L."/>
            <person name="Pitluck S."/>
            <person name="Goltsman E."/>
            <person name="Clum A."/>
            <person name="Larimer F."/>
            <person name="Land M."/>
            <person name="Hauser L."/>
            <person name="Kyrpides N."/>
            <person name="Mikhailova N."/>
            <person name="Jansson J."/>
            <person name="Richardson P."/>
        </authorList>
    </citation>
    <scope>NUCLEOTIDE SEQUENCE [LARGE SCALE GENOMIC DNA]</scope>
    <source>
        <strain evidence="3">A6</strain>
        <plasmid evidence="3">pACHL01</plasmid>
    </source>
</reference>
<dbReference type="GO" id="GO:0016787">
    <property type="term" value="F:hydrolase activity"/>
    <property type="evidence" value="ECO:0007669"/>
    <property type="project" value="UniProtKB-KW"/>
</dbReference>
<dbReference type="HOGENOM" id="CLU_1248509_0_0_11"/>
<evidence type="ECO:0000259" key="2">
    <source>
        <dbReference type="PROSITE" id="PS51462"/>
    </source>
</evidence>
<evidence type="ECO:0000313" key="4">
    <source>
        <dbReference type="Proteomes" id="UP000002505"/>
    </source>
</evidence>
<feature type="domain" description="Nudix hydrolase" evidence="2">
    <location>
        <begin position="77"/>
        <end position="208"/>
    </location>
</feature>
<evidence type="ECO:0000256" key="1">
    <source>
        <dbReference type="SAM" id="MobiDB-lite"/>
    </source>
</evidence>
<sequence>MTTTTTHTPAAPAAEPSGTKPGAITEMIAVIQAQTVPGTIERLDGSTALENPFIRVDTDTVRFPNGAIGKYSTVTSGTGLGVIAIPFVNFRGIPHLGLVRQYRYPAGEFTLEFPRGGSEDLTLDEAARELVEETGLDYNSATLLGTLRPDTGILTTQVSVWKTNHGREHLRPGHVEDETGAKVEWYSYGELLGLIRRGKITCGMTLAALALLTAGGNMNCP</sequence>
<name>B8HHL6_PSECP</name>
<dbReference type="SUPFAM" id="SSF55811">
    <property type="entry name" value="Nudix"/>
    <property type="match status" value="1"/>
</dbReference>
<dbReference type="Pfam" id="PF00293">
    <property type="entry name" value="NUDIX"/>
    <property type="match status" value="1"/>
</dbReference>
<dbReference type="Proteomes" id="UP000002505">
    <property type="component" value="Plasmid pACHL01"/>
</dbReference>